<evidence type="ECO:0000259" key="2">
    <source>
        <dbReference type="Pfam" id="PF09922"/>
    </source>
</evidence>
<evidence type="ECO:0000256" key="1">
    <source>
        <dbReference type="SAM" id="SignalP"/>
    </source>
</evidence>
<organism evidence="4 6">
    <name type="scientific">Lysinibacillus sphaericus</name>
    <name type="common">Bacillus sphaericus</name>
    <dbReference type="NCBI Taxonomy" id="1421"/>
    <lineage>
        <taxon>Bacteria</taxon>
        <taxon>Bacillati</taxon>
        <taxon>Bacillota</taxon>
        <taxon>Bacilli</taxon>
        <taxon>Bacillales</taxon>
        <taxon>Bacillaceae</taxon>
        <taxon>Lysinibacillus</taxon>
    </lineage>
</organism>
<feature type="signal peptide" evidence="1">
    <location>
        <begin position="1"/>
        <end position="19"/>
    </location>
</feature>
<reference evidence="5 7" key="2">
    <citation type="submission" date="2018-06" db="EMBL/GenBank/DDBJ databases">
        <authorList>
            <consortium name="Pathogen Informatics"/>
            <person name="Doyle S."/>
        </authorList>
    </citation>
    <scope>NUCLEOTIDE SEQUENCE [LARGE SCALE GENOMIC DNA]</scope>
    <source>
        <strain evidence="5 7">NCTC10338</strain>
    </source>
</reference>
<dbReference type="GeneID" id="48276592"/>
<dbReference type="EMBL" id="CP019980">
    <property type="protein sequence ID" value="AVK96630.1"/>
    <property type="molecule type" value="Genomic_DNA"/>
</dbReference>
<dbReference type="PROSITE" id="PS51257">
    <property type="entry name" value="PROKAR_LIPOPROTEIN"/>
    <property type="match status" value="1"/>
</dbReference>
<dbReference type="EMBL" id="UFSZ01000001">
    <property type="protein sequence ID" value="SUV17571.1"/>
    <property type="molecule type" value="Genomic_DNA"/>
</dbReference>
<dbReference type="InterPro" id="IPR031346">
    <property type="entry name" value="DUF2154_N"/>
</dbReference>
<evidence type="ECO:0000313" key="7">
    <source>
        <dbReference type="Proteomes" id="UP000255295"/>
    </source>
</evidence>
<reference evidence="4 6" key="1">
    <citation type="submission" date="2017-03" db="EMBL/GenBank/DDBJ databases">
        <title>The whole genome sequencing and assembly of Lysinibacillus sphaericus DSM 28T strain.</title>
        <authorList>
            <person name="Lee Y.-J."/>
            <person name="Yi H."/>
            <person name="Bahn Y.-S."/>
            <person name="Kim J.F."/>
            <person name="Lee D.-W."/>
        </authorList>
    </citation>
    <scope>NUCLEOTIDE SEQUENCE [LARGE SCALE GENOMIC DNA]</scope>
    <source>
        <strain evidence="4 6">DSM 28</strain>
    </source>
</reference>
<feature type="chain" id="PRO_5038456116" evidence="1">
    <location>
        <begin position="20"/>
        <end position="238"/>
    </location>
</feature>
<dbReference type="Pfam" id="PF09922">
    <property type="entry name" value="LiaF-like_C"/>
    <property type="match status" value="1"/>
</dbReference>
<evidence type="ECO:0000313" key="4">
    <source>
        <dbReference type="EMBL" id="AVK96630.1"/>
    </source>
</evidence>
<dbReference type="Proteomes" id="UP000255295">
    <property type="component" value="Unassembled WGS sequence"/>
</dbReference>
<dbReference type="Proteomes" id="UP000238825">
    <property type="component" value="Chromosome"/>
</dbReference>
<proteinExistence type="predicted"/>
<name>A0A2S0JZQ4_LYSSH</name>
<keyword evidence="1" id="KW-0732">Signal</keyword>
<protein>
    <submittedName>
        <fullName evidence="5">Predicted membrane protein</fullName>
    </submittedName>
</protein>
<dbReference type="AlphaFoldDB" id="A0A2S0JZQ4"/>
<dbReference type="Pfam" id="PF17115">
    <property type="entry name" value="Toast_rack_N"/>
    <property type="match status" value="1"/>
</dbReference>
<dbReference type="RefSeq" id="WP_024360950.1">
    <property type="nucleotide sequence ID" value="NZ_BJNS01000033.1"/>
</dbReference>
<feature type="domain" description="Cell wall-active antibiotics response LiaF-like C-terminal" evidence="2">
    <location>
        <begin position="139"/>
        <end position="233"/>
    </location>
</feature>
<sequence>MKKILVLAFMMCGSLLVLSGCFSVIPEKEKEDTFQVKKDDAQKLDVEINLGVGEMTVSKGAKEWLEGNAQYNINKLAPEVKYKLRGNTGEIEIDHKGSSKVKIGNTKNLWDVQLNEDIPMDLSIETGASKAMLDLRGLKLEKLDIETGVGDLNVDLGGDWKKSFKTNIETGVGQTTVILPSEVGVKITTEKGIGSMNLEGFIAKGKGVFVNEAYEKADIVLEVNSELGVGDVTFKLDK</sequence>
<evidence type="ECO:0000313" key="6">
    <source>
        <dbReference type="Proteomes" id="UP000238825"/>
    </source>
</evidence>
<accession>A0A2S0JZQ4</accession>
<evidence type="ECO:0000313" key="5">
    <source>
        <dbReference type="EMBL" id="SUV17571.1"/>
    </source>
</evidence>
<feature type="domain" description="DUF2154" evidence="3">
    <location>
        <begin position="39"/>
        <end position="128"/>
    </location>
</feature>
<evidence type="ECO:0000259" key="3">
    <source>
        <dbReference type="Pfam" id="PF17115"/>
    </source>
</evidence>
<dbReference type="InterPro" id="IPR024425">
    <property type="entry name" value="LiaF-like_C"/>
</dbReference>
<gene>
    <name evidence="4" type="ORF">LS41612_10290</name>
    <name evidence="5" type="ORF">NCTC10338_02675</name>
</gene>